<proteinExistence type="predicted"/>
<keyword evidence="2" id="KW-1185">Reference proteome</keyword>
<gene>
    <name evidence="1" type="ORF">EVAR_14085_1</name>
</gene>
<evidence type="ECO:0000313" key="1">
    <source>
        <dbReference type="EMBL" id="GBP27896.1"/>
    </source>
</evidence>
<dbReference type="AlphaFoldDB" id="A0A4C1UPL2"/>
<reference evidence="1 2" key="1">
    <citation type="journal article" date="2019" name="Commun. Biol.">
        <title>The bagworm genome reveals a unique fibroin gene that provides high tensile strength.</title>
        <authorList>
            <person name="Kono N."/>
            <person name="Nakamura H."/>
            <person name="Ohtoshi R."/>
            <person name="Tomita M."/>
            <person name="Numata K."/>
            <person name="Arakawa K."/>
        </authorList>
    </citation>
    <scope>NUCLEOTIDE SEQUENCE [LARGE SCALE GENOMIC DNA]</scope>
</reference>
<accession>A0A4C1UPL2</accession>
<name>A0A4C1UPL2_EUMVA</name>
<dbReference type="EMBL" id="BGZK01000200">
    <property type="protein sequence ID" value="GBP27896.1"/>
    <property type="molecule type" value="Genomic_DNA"/>
</dbReference>
<sequence>MFYTRLQPSEHPTNSKVRCFRDVTDDCSAIDMTFLMIYNGKGVFLPARFWYAYKPPFPHSQGVDRCASSPRTRSVCLCFKFKACSGQVATTLLSSFPLTLELIY</sequence>
<comment type="caution">
    <text evidence="1">The sequence shown here is derived from an EMBL/GenBank/DDBJ whole genome shotgun (WGS) entry which is preliminary data.</text>
</comment>
<organism evidence="1 2">
    <name type="scientific">Eumeta variegata</name>
    <name type="common">Bagworm moth</name>
    <name type="synonym">Eumeta japonica</name>
    <dbReference type="NCBI Taxonomy" id="151549"/>
    <lineage>
        <taxon>Eukaryota</taxon>
        <taxon>Metazoa</taxon>
        <taxon>Ecdysozoa</taxon>
        <taxon>Arthropoda</taxon>
        <taxon>Hexapoda</taxon>
        <taxon>Insecta</taxon>
        <taxon>Pterygota</taxon>
        <taxon>Neoptera</taxon>
        <taxon>Endopterygota</taxon>
        <taxon>Lepidoptera</taxon>
        <taxon>Glossata</taxon>
        <taxon>Ditrysia</taxon>
        <taxon>Tineoidea</taxon>
        <taxon>Psychidae</taxon>
        <taxon>Oiketicinae</taxon>
        <taxon>Eumeta</taxon>
    </lineage>
</organism>
<evidence type="ECO:0000313" key="2">
    <source>
        <dbReference type="Proteomes" id="UP000299102"/>
    </source>
</evidence>
<dbReference type="Proteomes" id="UP000299102">
    <property type="component" value="Unassembled WGS sequence"/>
</dbReference>
<protein>
    <submittedName>
        <fullName evidence="1">Uncharacterized protein</fullName>
    </submittedName>
</protein>